<evidence type="ECO:0000313" key="1">
    <source>
        <dbReference type="Ensembl" id="ENSHHUP00000063179.1"/>
    </source>
</evidence>
<dbReference type="AlphaFoldDB" id="A0A4W5PRJ3"/>
<evidence type="ECO:0008006" key="3">
    <source>
        <dbReference type="Google" id="ProtNLM"/>
    </source>
</evidence>
<sequence length="47" mass="5043">MGDKELIGQLTCVKILLEKGVDKERKGPVGQSAFEAAETDAIKALLK</sequence>
<dbReference type="GeneTree" id="ENSGT01000000222088"/>
<keyword evidence="2" id="KW-1185">Reference proteome</keyword>
<reference evidence="2" key="1">
    <citation type="submission" date="2018-06" db="EMBL/GenBank/DDBJ databases">
        <title>Genome assembly of Danube salmon.</title>
        <authorList>
            <person name="Macqueen D.J."/>
            <person name="Gundappa M.K."/>
        </authorList>
    </citation>
    <scope>NUCLEOTIDE SEQUENCE [LARGE SCALE GENOMIC DNA]</scope>
</reference>
<dbReference type="STRING" id="62062.ENSHHUP00000063179"/>
<proteinExistence type="predicted"/>
<dbReference type="Proteomes" id="UP000314982">
    <property type="component" value="Unassembled WGS sequence"/>
</dbReference>
<evidence type="ECO:0000313" key="2">
    <source>
        <dbReference type="Proteomes" id="UP000314982"/>
    </source>
</evidence>
<name>A0A4W5PRJ3_9TELE</name>
<dbReference type="Ensembl" id="ENSHHUT00000065317.1">
    <property type="protein sequence ID" value="ENSHHUP00000063179.1"/>
    <property type="gene ID" value="ENSHHUG00000037344.1"/>
</dbReference>
<protein>
    <recommendedName>
        <fullName evidence="3">Myotrophin</fullName>
    </recommendedName>
</protein>
<reference evidence="1" key="2">
    <citation type="submission" date="2025-08" db="UniProtKB">
        <authorList>
            <consortium name="Ensembl"/>
        </authorList>
    </citation>
    <scope>IDENTIFICATION</scope>
</reference>
<accession>A0A4W5PRJ3</accession>
<organism evidence="1 2">
    <name type="scientific">Hucho hucho</name>
    <name type="common">huchen</name>
    <dbReference type="NCBI Taxonomy" id="62062"/>
    <lineage>
        <taxon>Eukaryota</taxon>
        <taxon>Metazoa</taxon>
        <taxon>Chordata</taxon>
        <taxon>Craniata</taxon>
        <taxon>Vertebrata</taxon>
        <taxon>Euteleostomi</taxon>
        <taxon>Actinopterygii</taxon>
        <taxon>Neopterygii</taxon>
        <taxon>Teleostei</taxon>
        <taxon>Protacanthopterygii</taxon>
        <taxon>Salmoniformes</taxon>
        <taxon>Salmonidae</taxon>
        <taxon>Salmoninae</taxon>
        <taxon>Hucho</taxon>
    </lineage>
</organism>
<reference evidence="1" key="3">
    <citation type="submission" date="2025-09" db="UniProtKB">
        <authorList>
            <consortium name="Ensembl"/>
        </authorList>
    </citation>
    <scope>IDENTIFICATION</scope>
</reference>